<proteinExistence type="inferred from homology"/>
<evidence type="ECO:0000313" key="7">
    <source>
        <dbReference type="Proteomes" id="UP001501319"/>
    </source>
</evidence>
<keyword evidence="3" id="KW-0418">Kinase</keyword>
<sequence>MPRTDGRILALDLGTSSARALVLSADASPVPGALARHKVAMAYGAQGEATLGLHDYVEGLLGCLDELQQNGHLEDIGHIVLSSQWHSIVGLSAGGEPLTPVIPWVDTRSVPVSVGPDFDERAFHARTGAWLHRLYWTRRIPWLRTVANASAFAGLPDLVLERLTSHRVSSVSIASGTGTLELASGQYDDEALAVAGVTAAQLPEIVPTGWTGVLSSAFERRWPALAGVPIHPPTGDGAASNVGTGAYDESTAAVTVGTSAAVRVVHPIEGAPDLPWELWRYRVDDKRAVTGMAFSAAGNLHAWLTAVLQLDAAHQEPTGVEIGSSRVIAVPFQAGTRPPETVPSGSGAYFGLSFDDTGADLLAASLLGASLEIDRGLRMLDTVFGHSLQVVLGGGGIDASGWWRRCLTATFARPTDVCAEAEVGARGAAAIALGLSPAPGGEHLEPPPADVERVAAMRPRYEALRGLAVQASAL</sequence>
<protein>
    <submittedName>
        <fullName evidence="6">Gluconokinase</fullName>
    </submittedName>
</protein>
<evidence type="ECO:0000313" key="6">
    <source>
        <dbReference type="EMBL" id="GAA1657520.1"/>
    </source>
</evidence>
<dbReference type="SUPFAM" id="SSF53067">
    <property type="entry name" value="Actin-like ATPase domain"/>
    <property type="match status" value="2"/>
</dbReference>
<feature type="domain" description="Carbohydrate kinase FGGY C-terminal" evidence="5">
    <location>
        <begin position="252"/>
        <end position="432"/>
    </location>
</feature>
<organism evidence="6 7">
    <name type="scientific">Kribbella alba</name>
    <dbReference type="NCBI Taxonomy" id="190197"/>
    <lineage>
        <taxon>Bacteria</taxon>
        <taxon>Bacillati</taxon>
        <taxon>Actinomycetota</taxon>
        <taxon>Actinomycetes</taxon>
        <taxon>Propionibacteriales</taxon>
        <taxon>Kribbellaceae</taxon>
        <taxon>Kribbella</taxon>
    </lineage>
</organism>
<accession>A0ABN2FSS2</accession>
<feature type="domain" description="Carbohydrate kinase FGGY N-terminal" evidence="4">
    <location>
        <begin position="8"/>
        <end position="243"/>
    </location>
</feature>
<name>A0ABN2FSS2_9ACTN</name>
<gene>
    <name evidence="6" type="ORF">GCM10009744_58200</name>
</gene>
<dbReference type="InterPro" id="IPR050406">
    <property type="entry name" value="FGGY_Carb_Kinase"/>
</dbReference>
<evidence type="ECO:0000256" key="1">
    <source>
        <dbReference type="ARBA" id="ARBA00009156"/>
    </source>
</evidence>
<keyword evidence="2" id="KW-0808">Transferase</keyword>
<dbReference type="Gene3D" id="3.30.420.40">
    <property type="match status" value="2"/>
</dbReference>
<evidence type="ECO:0000259" key="4">
    <source>
        <dbReference type="Pfam" id="PF00370"/>
    </source>
</evidence>
<dbReference type="RefSeq" id="WP_344115692.1">
    <property type="nucleotide sequence ID" value="NZ_BAAANE010000011.1"/>
</dbReference>
<keyword evidence="7" id="KW-1185">Reference proteome</keyword>
<comment type="similarity">
    <text evidence="1">Belongs to the FGGY kinase family.</text>
</comment>
<dbReference type="InterPro" id="IPR018485">
    <property type="entry name" value="FGGY_C"/>
</dbReference>
<dbReference type="Pfam" id="PF00370">
    <property type="entry name" value="FGGY_N"/>
    <property type="match status" value="1"/>
</dbReference>
<comment type="caution">
    <text evidence="6">The sequence shown here is derived from an EMBL/GenBank/DDBJ whole genome shotgun (WGS) entry which is preliminary data.</text>
</comment>
<reference evidence="6 7" key="1">
    <citation type="journal article" date="2019" name="Int. J. Syst. Evol. Microbiol.">
        <title>The Global Catalogue of Microorganisms (GCM) 10K type strain sequencing project: providing services to taxonomists for standard genome sequencing and annotation.</title>
        <authorList>
            <consortium name="The Broad Institute Genomics Platform"/>
            <consortium name="The Broad Institute Genome Sequencing Center for Infectious Disease"/>
            <person name="Wu L."/>
            <person name="Ma J."/>
        </authorList>
    </citation>
    <scope>NUCLEOTIDE SEQUENCE [LARGE SCALE GENOMIC DNA]</scope>
    <source>
        <strain evidence="6 7">JCM 14306</strain>
    </source>
</reference>
<evidence type="ECO:0000256" key="3">
    <source>
        <dbReference type="ARBA" id="ARBA00022777"/>
    </source>
</evidence>
<dbReference type="InterPro" id="IPR018484">
    <property type="entry name" value="FGGY_N"/>
</dbReference>
<evidence type="ECO:0000256" key="2">
    <source>
        <dbReference type="ARBA" id="ARBA00022679"/>
    </source>
</evidence>
<dbReference type="InterPro" id="IPR043129">
    <property type="entry name" value="ATPase_NBD"/>
</dbReference>
<dbReference type="PIRSF" id="PIRSF000538">
    <property type="entry name" value="GlpK"/>
    <property type="match status" value="1"/>
</dbReference>
<dbReference type="PANTHER" id="PTHR43095">
    <property type="entry name" value="SUGAR KINASE"/>
    <property type="match status" value="1"/>
</dbReference>
<evidence type="ECO:0000259" key="5">
    <source>
        <dbReference type="Pfam" id="PF02782"/>
    </source>
</evidence>
<dbReference type="InterPro" id="IPR000577">
    <property type="entry name" value="Carb_kinase_FGGY"/>
</dbReference>
<dbReference type="PANTHER" id="PTHR43095:SF2">
    <property type="entry name" value="GLUCONOKINASE"/>
    <property type="match status" value="1"/>
</dbReference>
<dbReference type="Proteomes" id="UP001501319">
    <property type="component" value="Unassembled WGS sequence"/>
</dbReference>
<dbReference type="EMBL" id="BAAANE010000011">
    <property type="protein sequence ID" value="GAA1657520.1"/>
    <property type="molecule type" value="Genomic_DNA"/>
</dbReference>
<dbReference type="Pfam" id="PF02782">
    <property type="entry name" value="FGGY_C"/>
    <property type="match status" value="1"/>
</dbReference>